<dbReference type="EMBL" id="JABKKE010000024">
    <property type="protein sequence ID" value="NPE15034.1"/>
    <property type="molecule type" value="Genomic_DNA"/>
</dbReference>
<protein>
    <submittedName>
        <fullName evidence="3">Acyltransferase family protein</fullName>
    </submittedName>
</protein>
<sequence length="342" mass="39139">MRPTTPRDARLDTYRAMIMIYTVCVIHTTYWFAVGTEPLLSAMLFEMPVIFFIAGASQAVTEKKRNIIQTIINRSKRILLPLYIFLFFTFATAISLTATGTDIHPYTIDLSRFTAAGLAKVLLTGGSTVFPFYGYTWFVSVYLVISCSLPIQQKLLRHIPGSAYLALTAAVVLALSPLHFKGEMELKHIPAYNFFYIAGYLYYKRCEQRLFTVVTTVATIMTIICFITGNMVPMQSHKFPADIFFVIFGTASLCLLTIIFRRIDIRYTYILRLWNERGYTIYLYQTVSHAIVYAITYSWIDSIDSHIVKFLIYAPMAFTVTTLLSYITYPTEKYIISKITAK</sequence>
<feature type="transmembrane region" description="Helical" evidence="1">
    <location>
        <begin position="78"/>
        <end position="98"/>
    </location>
</feature>
<keyword evidence="3" id="KW-0808">Transferase</keyword>
<reference evidence="3 4" key="1">
    <citation type="submission" date="2020-05" db="EMBL/GenBank/DDBJ databases">
        <title>Distinct polysaccharide utilization as determinants for interspecies competition between intestinal Prevotella spp.</title>
        <authorList>
            <person name="Galvez E.J.C."/>
            <person name="Iljazovic A."/>
            <person name="Strowig T."/>
        </authorList>
    </citation>
    <scope>NUCLEOTIDE SEQUENCE [LARGE SCALE GENOMIC DNA]</scope>
    <source>
        <strain evidence="3 4">PROD</strain>
    </source>
</reference>
<feature type="transmembrane region" description="Helical" evidence="1">
    <location>
        <begin position="163"/>
        <end position="180"/>
    </location>
</feature>
<organism evidence="3 4">
    <name type="scientific">Xylanibacter rodentium</name>
    <dbReference type="NCBI Taxonomy" id="2736289"/>
    <lineage>
        <taxon>Bacteria</taxon>
        <taxon>Pseudomonadati</taxon>
        <taxon>Bacteroidota</taxon>
        <taxon>Bacteroidia</taxon>
        <taxon>Bacteroidales</taxon>
        <taxon>Prevotellaceae</taxon>
        <taxon>Xylanibacter</taxon>
    </lineage>
</organism>
<keyword evidence="1" id="KW-1133">Transmembrane helix</keyword>
<evidence type="ECO:0000313" key="3">
    <source>
        <dbReference type="EMBL" id="NPE15034.1"/>
    </source>
</evidence>
<evidence type="ECO:0000256" key="1">
    <source>
        <dbReference type="SAM" id="Phobius"/>
    </source>
</evidence>
<dbReference type="GeneID" id="82158492"/>
<accession>A0ABX2AX19</accession>
<dbReference type="GO" id="GO:0016746">
    <property type="term" value="F:acyltransferase activity"/>
    <property type="evidence" value="ECO:0007669"/>
    <property type="project" value="UniProtKB-KW"/>
</dbReference>
<feature type="transmembrane region" description="Helical" evidence="1">
    <location>
        <begin position="210"/>
        <end position="231"/>
    </location>
</feature>
<dbReference type="Pfam" id="PF01757">
    <property type="entry name" value="Acyl_transf_3"/>
    <property type="match status" value="1"/>
</dbReference>
<comment type="caution">
    <text evidence="3">The sequence shown here is derived from an EMBL/GenBank/DDBJ whole genome shotgun (WGS) entry which is preliminary data.</text>
</comment>
<keyword evidence="4" id="KW-1185">Reference proteome</keyword>
<feature type="transmembrane region" description="Helical" evidence="1">
    <location>
        <begin position="12"/>
        <end position="33"/>
    </location>
</feature>
<evidence type="ECO:0000313" key="4">
    <source>
        <dbReference type="Proteomes" id="UP001193734"/>
    </source>
</evidence>
<feature type="transmembrane region" description="Helical" evidence="1">
    <location>
        <begin position="132"/>
        <end position="151"/>
    </location>
</feature>
<feature type="transmembrane region" description="Helical" evidence="1">
    <location>
        <begin position="281"/>
        <end position="300"/>
    </location>
</feature>
<gene>
    <name evidence="3" type="ORF">HPS55_12020</name>
</gene>
<feature type="domain" description="Acyltransferase 3" evidence="2">
    <location>
        <begin position="10"/>
        <end position="329"/>
    </location>
</feature>
<name>A0ABX2AX19_9BACT</name>
<evidence type="ECO:0000259" key="2">
    <source>
        <dbReference type="Pfam" id="PF01757"/>
    </source>
</evidence>
<feature type="transmembrane region" description="Helical" evidence="1">
    <location>
        <begin position="306"/>
        <end position="329"/>
    </location>
</feature>
<feature type="transmembrane region" description="Helical" evidence="1">
    <location>
        <begin position="186"/>
        <end position="203"/>
    </location>
</feature>
<feature type="transmembrane region" description="Helical" evidence="1">
    <location>
        <begin position="39"/>
        <end position="57"/>
    </location>
</feature>
<keyword evidence="1" id="KW-0472">Membrane</keyword>
<keyword evidence="3" id="KW-0012">Acyltransferase</keyword>
<dbReference type="InterPro" id="IPR002656">
    <property type="entry name" value="Acyl_transf_3_dom"/>
</dbReference>
<proteinExistence type="predicted"/>
<keyword evidence="1" id="KW-0812">Transmembrane</keyword>
<dbReference type="RefSeq" id="WP_172178708.1">
    <property type="nucleotide sequence ID" value="NZ_CASQJK010000215.1"/>
</dbReference>
<dbReference type="Proteomes" id="UP001193734">
    <property type="component" value="Unassembled WGS sequence"/>
</dbReference>
<feature type="transmembrane region" description="Helical" evidence="1">
    <location>
        <begin position="243"/>
        <end position="260"/>
    </location>
</feature>